<evidence type="ECO:0008006" key="3">
    <source>
        <dbReference type="Google" id="ProtNLM"/>
    </source>
</evidence>
<dbReference type="Proteomes" id="UP000327044">
    <property type="component" value="Unassembled WGS sequence"/>
</dbReference>
<dbReference type="Pfam" id="PF05380">
    <property type="entry name" value="Peptidase_A17"/>
    <property type="match status" value="1"/>
</dbReference>
<comment type="caution">
    <text evidence="1">The sequence shown here is derived from an EMBL/GenBank/DDBJ whole genome shotgun (WGS) entry which is preliminary data.</text>
</comment>
<protein>
    <recommendedName>
        <fullName evidence="3">DUF5641 domain-containing protein</fullName>
    </recommendedName>
</protein>
<gene>
    <name evidence="1" type="ORF">PPYR_08319</name>
</gene>
<keyword evidence="2" id="KW-1185">Reference proteome</keyword>
<accession>A0A5N4AIZ3</accession>
<organism evidence="1 2">
    <name type="scientific">Photinus pyralis</name>
    <name type="common">Common eastern firefly</name>
    <name type="synonym">Lampyris pyralis</name>
    <dbReference type="NCBI Taxonomy" id="7054"/>
    <lineage>
        <taxon>Eukaryota</taxon>
        <taxon>Metazoa</taxon>
        <taxon>Ecdysozoa</taxon>
        <taxon>Arthropoda</taxon>
        <taxon>Hexapoda</taxon>
        <taxon>Insecta</taxon>
        <taxon>Pterygota</taxon>
        <taxon>Neoptera</taxon>
        <taxon>Endopterygota</taxon>
        <taxon>Coleoptera</taxon>
        <taxon>Polyphaga</taxon>
        <taxon>Elateriformia</taxon>
        <taxon>Elateroidea</taxon>
        <taxon>Lampyridae</taxon>
        <taxon>Lampyrinae</taxon>
        <taxon>Photinus</taxon>
    </lineage>
</organism>
<proteinExistence type="predicted"/>
<reference evidence="1 2" key="1">
    <citation type="journal article" date="2018" name="Elife">
        <title>Firefly genomes illuminate parallel origins of bioluminescence in beetles.</title>
        <authorList>
            <person name="Fallon T.R."/>
            <person name="Lower S.E."/>
            <person name="Chang C.H."/>
            <person name="Bessho-Uehara M."/>
            <person name="Martin G.J."/>
            <person name="Bewick A.J."/>
            <person name="Behringer M."/>
            <person name="Debat H.J."/>
            <person name="Wong I."/>
            <person name="Day J.C."/>
            <person name="Suvorov A."/>
            <person name="Silva C.J."/>
            <person name="Stanger-Hall K.F."/>
            <person name="Hall D.W."/>
            <person name="Schmitz R.J."/>
            <person name="Nelson D.R."/>
            <person name="Lewis S.M."/>
            <person name="Shigenobu S."/>
            <person name="Bybee S.M."/>
            <person name="Larracuente A.M."/>
            <person name="Oba Y."/>
            <person name="Weng J.K."/>
        </authorList>
    </citation>
    <scope>NUCLEOTIDE SEQUENCE [LARGE SCALE GENOMIC DNA]</scope>
    <source>
        <strain evidence="1">1611_PpyrPB1</strain>
        <tissue evidence="1">Whole body</tissue>
    </source>
</reference>
<dbReference type="AlphaFoldDB" id="A0A5N4AIZ3"/>
<dbReference type="InterPro" id="IPR008042">
    <property type="entry name" value="Retrotrans_Pao"/>
</dbReference>
<dbReference type="InParanoid" id="A0A5N4AIZ3"/>
<name>A0A5N4AIZ3_PHOPY</name>
<evidence type="ECO:0000313" key="2">
    <source>
        <dbReference type="Proteomes" id="UP000327044"/>
    </source>
</evidence>
<sequence>MLLNEHMPYGCCIYLKPTDKHNFIINLLSAKSRIAPLEKAFTTNTILGLPIERFSSLIKLKRVTAYCLRFITNLRTEKSSRHQGILSVDYNCGPSLLKSGVGRGIQHVKAYPLTPAHFLIGHLFTTLPDPDVRDVAQNRLNRYQVGTKAQQSVLGQMVKGILKIGSLVILKNEHSLPCHWKLGRIIQATSRFRWNYSSGYGEMW</sequence>
<dbReference type="EMBL" id="VVIM01000006">
    <property type="protein sequence ID" value="KAB0797325.1"/>
    <property type="molecule type" value="Genomic_DNA"/>
</dbReference>
<evidence type="ECO:0000313" key="1">
    <source>
        <dbReference type="EMBL" id="KAB0797325.1"/>
    </source>
</evidence>